<organism evidence="1 2">
    <name type="scientific">Siccirubricoccus soli</name>
    <dbReference type="NCBI Taxonomy" id="2899147"/>
    <lineage>
        <taxon>Bacteria</taxon>
        <taxon>Pseudomonadati</taxon>
        <taxon>Pseudomonadota</taxon>
        <taxon>Alphaproteobacteria</taxon>
        <taxon>Acetobacterales</taxon>
        <taxon>Roseomonadaceae</taxon>
        <taxon>Siccirubricoccus</taxon>
    </lineage>
</organism>
<sequence>MSPFRLARSATAANDDRAPTFLGILADVATAMRAAGLEVQRTRDHGPAWFHGRTAYGLRLLGIEDGVPVFAACAGPAPSAGTRITGASTSGA</sequence>
<evidence type="ECO:0000313" key="1">
    <source>
        <dbReference type="EMBL" id="MCO6419304.1"/>
    </source>
</evidence>
<dbReference type="Proteomes" id="UP001523392">
    <property type="component" value="Unassembled WGS sequence"/>
</dbReference>
<reference evidence="1 2" key="1">
    <citation type="submission" date="2021-12" db="EMBL/GenBank/DDBJ databases">
        <title>Siccirubricoccus leaddurans sp. nov., a high concentration Zn2+ tolerance bacterium.</title>
        <authorList>
            <person name="Cao Y."/>
        </authorList>
    </citation>
    <scope>NUCLEOTIDE SEQUENCE [LARGE SCALE GENOMIC DNA]</scope>
    <source>
        <strain evidence="1 2">KC 17139</strain>
    </source>
</reference>
<comment type="caution">
    <text evidence="1">The sequence shown here is derived from an EMBL/GenBank/DDBJ whole genome shotgun (WGS) entry which is preliminary data.</text>
</comment>
<name>A0ABT1DBJ6_9PROT</name>
<evidence type="ECO:0000313" key="2">
    <source>
        <dbReference type="Proteomes" id="UP001523392"/>
    </source>
</evidence>
<proteinExistence type="predicted"/>
<gene>
    <name evidence="1" type="ORF">JYK14_24540</name>
</gene>
<keyword evidence="2" id="KW-1185">Reference proteome</keyword>
<dbReference type="RefSeq" id="WP_252955921.1">
    <property type="nucleotide sequence ID" value="NZ_JAFIRR010000185.1"/>
</dbReference>
<protein>
    <submittedName>
        <fullName evidence="1">Uncharacterized protein</fullName>
    </submittedName>
</protein>
<dbReference type="EMBL" id="JAFIRR010000185">
    <property type="protein sequence ID" value="MCO6419304.1"/>
    <property type="molecule type" value="Genomic_DNA"/>
</dbReference>
<accession>A0ABT1DBJ6</accession>